<feature type="region of interest" description="Disordered" evidence="1">
    <location>
        <begin position="149"/>
        <end position="259"/>
    </location>
</feature>
<dbReference type="AlphaFoldDB" id="A0AA40CBQ0"/>
<evidence type="ECO:0000313" key="3">
    <source>
        <dbReference type="Proteomes" id="UP001175000"/>
    </source>
</evidence>
<evidence type="ECO:0000313" key="2">
    <source>
        <dbReference type="EMBL" id="KAK0631669.1"/>
    </source>
</evidence>
<organism evidence="2 3">
    <name type="scientific">Immersiella caudata</name>
    <dbReference type="NCBI Taxonomy" id="314043"/>
    <lineage>
        <taxon>Eukaryota</taxon>
        <taxon>Fungi</taxon>
        <taxon>Dikarya</taxon>
        <taxon>Ascomycota</taxon>
        <taxon>Pezizomycotina</taxon>
        <taxon>Sordariomycetes</taxon>
        <taxon>Sordariomycetidae</taxon>
        <taxon>Sordariales</taxon>
        <taxon>Lasiosphaeriaceae</taxon>
        <taxon>Immersiella</taxon>
    </lineage>
</organism>
<name>A0AA40CBQ0_9PEZI</name>
<dbReference type="EMBL" id="JAULSU010000001">
    <property type="protein sequence ID" value="KAK0631669.1"/>
    <property type="molecule type" value="Genomic_DNA"/>
</dbReference>
<reference evidence="2" key="1">
    <citation type="submission" date="2023-06" db="EMBL/GenBank/DDBJ databases">
        <title>Genome-scale phylogeny and comparative genomics of the fungal order Sordariales.</title>
        <authorList>
            <consortium name="Lawrence Berkeley National Laboratory"/>
            <person name="Hensen N."/>
            <person name="Bonometti L."/>
            <person name="Westerberg I."/>
            <person name="Brannstrom I.O."/>
            <person name="Guillou S."/>
            <person name="Cros-Aarteil S."/>
            <person name="Calhoun S."/>
            <person name="Haridas S."/>
            <person name="Kuo A."/>
            <person name="Mondo S."/>
            <person name="Pangilinan J."/>
            <person name="Riley R."/>
            <person name="Labutti K."/>
            <person name="Andreopoulos B."/>
            <person name="Lipzen A."/>
            <person name="Chen C."/>
            <person name="Yanf M."/>
            <person name="Daum C."/>
            <person name="Ng V."/>
            <person name="Clum A."/>
            <person name="Steindorff A."/>
            <person name="Ohm R."/>
            <person name="Martin F."/>
            <person name="Silar P."/>
            <person name="Natvig D."/>
            <person name="Lalanne C."/>
            <person name="Gautier V."/>
            <person name="Ament-Velasquez S.L."/>
            <person name="Kruys A."/>
            <person name="Hutchinson M.I."/>
            <person name="Powell A.J."/>
            <person name="Barry K."/>
            <person name="Miller A.N."/>
            <person name="Grigoriev I.V."/>
            <person name="Debuchy R."/>
            <person name="Gladieux P."/>
            <person name="Thoren M.H."/>
            <person name="Johannesson H."/>
        </authorList>
    </citation>
    <scope>NUCLEOTIDE SEQUENCE</scope>
    <source>
        <strain evidence="2">CBS 606.72</strain>
    </source>
</reference>
<proteinExistence type="predicted"/>
<evidence type="ECO:0000256" key="1">
    <source>
        <dbReference type="SAM" id="MobiDB-lite"/>
    </source>
</evidence>
<gene>
    <name evidence="2" type="ORF">B0T14DRAFT_490165</name>
</gene>
<keyword evidence="3" id="KW-1185">Reference proteome</keyword>
<sequence>MPEHRISRVGERPRLRDVIRILVGIPTSRYWAMSASTFFEDCGSPRNPDLPPALPFQHELEGYIVFPAGSLHLMEMEGSQAQHRYEIDGAGICGCDVRQISHCAELGETEVSGGIESYQTLSRFELSADPTRADQLQAGHLFAMDSYTSQSGQAHLPPQIQHTPSPRLAHQPFTQTASRIASPHWTLGPTDELRPMPSNAPSTGTTFIPSRDTATRVEGGPDQELHCRSSSETAGRSVSPPIPGRAPNGQPSQPDRGRQQVYRFIVTVETAPPRTITEELRS</sequence>
<accession>A0AA40CBQ0</accession>
<dbReference type="Proteomes" id="UP001175000">
    <property type="component" value="Unassembled WGS sequence"/>
</dbReference>
<protein>
    <submittedName>
        <fullName evidence="2">Uncharacterized protein</fullName>
    </submittedName>
</protein>
<comment type="caution">
    <text evidence="2">The sequence shown here is derived from an EMBL/GenBank/DDBJ whole genome shotgun (WGS) entry which is preliminary data.</text>
</comment>
<feature type="compositionally biased region" description="Polar residues" evidence="1">
    <location>
        <begin position="199"/>
        <end position="208"/>
    </location>
</feature>